<dbReference type="EMBL" id="JACTAM010000007">
    <property type="protein sequence ID" value="KAI2662445.1"/>
    <property type="molecule type" value="Genomic_DNA"/>
</dbReference>
<keyword evidence="1" id="KW-0808">Transferase</keyword>
<dbReference type="GO" id="GO:0008168">
    <property type="term" value="F:methyltransferase activity"/>
    <property type="evidence" value="ECO:0007669"/>
    <property type="project" value="UniProtKB-KW"/>
</dbReference>
<accession>A0ABQ8MIG5</accession>
<proteinExistence type="predicted"/>
<gene>
    <name evidence="1" type="ORF">H4Q32_001297</name>
</gene>
<organism evidence="1 2">
    <name type="scientific">Labeo rohita</name>
    <name type="common">Indian major carp</name>
    <name type="synonym">Cyprinus rohita</name>
    <dbReference type="NCBI Taxonomy" id="84645"/>
    <lineage>
        <taxon>Eukaryota</taxon>
        <taxon>Metazoa</taxon>
        <taxon>Chordata</taxon>
        <taxon>Craniata</taxon>
        <taxon>Vertebrata</taxon>
        <taxon>Euteleostomi</taxon>
        <taxon>Actinopterygii</taxon>
        <taxon>Neopterygii</taxon>
        <taxon>Teleostei</taxon>
        <taxon>Ostariophysi</taxon>
        <taxon>Cypriniformes</taxon>
        <taxon>Cyprinidae</taxon>
        <taxon>Labeoninae</taxon>
        <taxon>Labeonini</taxon>
        <taxon>Labeo</taxon>
    </lineage>
</organism>
<dbReference type="GO" id="GO:0032259">
    <property type="term" value="P:methylation"/>
    <property type="evidence" value="ECO:0007669"/>
    <property type="project" value="UniProtKB-KW"/>
</dbReference>
<evidence type="ECO:0000313" key="1">
    <source>
        <dbReference type="EMBL" id="KAI2662445.1"/>
    </source>
</evidence>
<evidence type="ECO:0000313" key="2">
    <source>
        <dbReference type="Proteomes" id="UP000830375"/>
    </source>
</evidence>
<name>A0ABQ8MIG5_LABRO</name>
<comment type="caution">
    <text evidence="1">The sequence shown here is derived from an EMBL/GenBank/DDBJ whole genome shotgun (WGS) entry which is preliminary data.</text>
</comment>
<sequence>MSVLQAYQADLLKELDEGEEIKKDDITELRRTTDLSLCATKETARSMAALVAAERHLWLTLSVMKEKDRVFLLDAPACSFWPVRRRHQFCRRQVPGGLSWGCWAGVYHPCTSSLYRASQKPLVLPRNGTGTSGAVSWGLPRLSRPESRAAVKEVLNKAAVGRPYQGRAECTAIYGVCLSLVPSGDQPADPAGVPGRHGLQRAHLSAFSTRKRCEAREPATPTGFSRNASLVASCRLSATGHQASSSINTISRLFGSVETTAKCICLGPSHLRVRLSHSIRRRGILFPTLVGPEQGLVMEQEVDTLLRKEAIEVVPPRDRETTQRWSTTSTTREFMSLGISTWEQTSCRGRGQRPGEWMLHPEVVKQIWRVFIQAQVDKPATQETPQCPLWFSLTHPAPLGLDAMVQTWPRLSSFCSWEFWRECTETGSVYS</sequence>
<protein>
    <submittedName>
        <fullName evidence="1">RNA methyltransferase Bd2056</fullName>
    </submittedName>
</protein>
<keyword evidence="1" id="KW-0489">Methyltransferase</keyword>
<reference evidence="1 2" key="1">
    <citation type="submission" date="2022-01" db="EMBL/GenBank/DDBJ databases">
        <title>A high-quality chromosome-level genome assembly of rohu carp, Labeo rohita.</title>
        <authorList>
            <person name="Arick M.A. II"/>
            <person name="Hsu C.-Y."/>
            <person name="Magbanua Z."/>
            <person name="Pechanova O."/>
            <person name="Grover C."/>
            <person name="Miller E."/>
            <person name="Thrash A."/>
            <person name="Ezzel L."/>
            <person name="Alam S."/>
            <person name="Benzie J."/>
            <person name="Hamilton M."/>
            <person name="Karsi A."/>
            <person name="Lawrence M.L."/>
            <person name="Peterson D.G."/>
        </authorList>
    </citation>
    <scope>NUCLEOTIDE SEQUENCE [LARGE SCALE GENOMIC DNA]</scope>
    <source>
        <strain evidence="2">BAU-BD-2019</strain>
        <tissue evidence="1">Blood</tissue>
    </source>
</reference>
<keyword evidence="2" id="KW-1185">Reference proteome</keyword>
<dbReference type="Proteomes" id="UP000830375">
    <property type="component" value="Unassembled WGS sequence"/>
</dbReference>